<gene>
    <name evidence="2" type="ORF">SAMN06295970_11512</name>
</gene>
<dbReference type="InterPro" id="IPR038740">
    <property type="entry name" value="BioF2-like_GNAT_dom"/>
</dbReference>
<keyword evidence="3" id="KW-1185">Reference proteome</keyword>
<dbReference type="Proteomes" id="UP001158049">
    <property type="component" value="Unassembled WGS sequence"/>
</dbReference>
<dbReference type="SUPFAM" id="SSF55729">
    <property type="entry name" value="Acyl-CoA N-acyltransferases (Nat)"/>
    <property type="match status" value="1"/>
</dbReference>
<evidence type="ECO:0000259" key="1">
    <source>
        <dbReference type="Pfam" id="PF13480"/>
    </source>
</evidence>
<comment type="caution">
    <text evidence="2">The sequence shown here is derived from an EMBL/GenBank/DDBJ whole genome shotgun (WGS) entry which is preliminary data.</text>
</comment>
<dbReference type="InterPro" id="IPR016181">
    <property type="entry name" value="Acyl_CoA_acyltransferase"/>
</dbReference>
<name>A0ABY1QFT9_9BURK</name>
<evidence type="ECO:0000313" key="3">
    <source>
        <dbReference type="Proteomes" id="UP001158049"/>
    </source>
</evidence>
<organism evidence="2 3">
    <name type="scientific">Noviherbaspirillum suwonense</name>
    <dbReference type="NCBI Taxonomy" id="1224511"/>
    <lineage>
        <taxon>Bacteria</taxon>
        <taxon>Pseudomonadati</taxon>
        <taxon>Pseudomonadota</taxon>
        <taxon>Betaproteobacteria</taxon>
        <taxon>Burkholderiales</taxon>
        <taxon>Oxalobacteraceae</taxon>
        <taxon>Noviherbaspirillum</taxon>
    </lineage>
</organism>
<protein>
    <submittedName>
        <fullName evidence="2">Acetyltransferase involved in cellulose biosynthesis, CelD/BcsL family</fullName>
    </submittedName>
</protein>
<dbReference type="Gene3D" id="3.40.630.30">
    <property type="match status" value="1"/>
</dbReference>
<sequence>MPIVENYPDLDALPADADRVFDAASASNGLFLSKAWFGNLADRGLEAPARLRIYGVRDQAGAALSLLLPLRHMTGRFGLRRLEGLANWYSSLFGVVAAPADLQPQRLRQLAHSLAAERPRWDVLDLHPLDPADPLFQPLLDALAAAGMATQRYFCFVNWYLDVAGRSYDDYAASLPSKLRSTLRRKGRQLEKSGRAQFAIVTGDDKADAVEAAIAAYQAVYARSWKSPEPSPEFMPGLIRTCAAHGWLRLGVATVDGNPAAAQLWIVCGGVAAIYKLAYDEQYASLSIGSLLTERLMRHVIDIDKVKEVDYLTGDDAYKRDWMSASRERCGIVAFNLRSPRGLAAAALHLGGARVKAMLRRRRQRAPENA</sequence>
<proteinExistence type="predicted"/>
<dbReference type="Pfam" id="PF13480">
    <property type="entry name" value="Acetyltransf_6"/>
    <property type="match status" value="1"/>
</dbReference>
<evidence type="ECO:0000313" key="2">
    <source>
        <dbReference type="EMBL" id="SMP69392.1"/>
    </source>
</evidence>
<dbReference type="EMBL" id="FXUL01000015">
    <property type="protein sequence ID" value="SMP69392.1"/>
    <property type="molecule type" value="Genomic_DNA"/>
</dbReference>
<accession>A0ABY1QFT9</accession>
<reference evidence="2 3" key="1">
    <citation type="submission" date="2017-05" db="EMBL/GenBank/DDBJ databases">
        <authorList>
            <person name="Varghese N."/>
            <person name="Submissions S."/>
        </authorList>
    </citation>
    <scope>NUCLEOTIDE SEQUENCE [LARGE SCALE GENOMIC DNA]</scope>
    <source>
        <strain evidence="2 3">DSM 26001</strain>
    </source>
</reference>
<dbReference type="RefSeq" id="WP_283443640.1">
    <property type="nucleotide sequence ID" value="NZ_FXUL01000015.1"/>
</dbReference>
<feature type="domain" description="BioF2-like acetyltransferase" evidence="1">
    <location>
        <begin position="177"/>
        <end position="320"/>
    </location>
</feature>